<keyword evidence="1" id="KW-0472">Membrane</keyword>
<proteinExistence type="predicted"/>
<dbReference type="Proteomes" id="UP000236728">
    <property type="component" value="Unassembled WGS sequence"/>
</dbReference>
<keyword evidence="1" id="KW-0812">Transmembrane</keyword>
<dbReference type="EMBL" id="FNVA01000001">
    <property type="protein sequence ID" value="SEF50452.1"/>
    <property type="molecule type" value="Genomic_DNA"/>
</dbReference>
<evidence type="ECO:0000313" key="3">
    <source>
        <dbReference type="Proteomes" id="UP000236728"/>
    </source>
</evidence>
<reference evidence="2 3" key="1">
    <citation type="submission" date="2016-10" db="EMBL/GenBank/DDBJ databases">
        <authorList>
            <person name="de Groot N.N."/>
        </authorList>
    </citation>
    <scope>NUCLEOTIDE SEQUENCE [LARGE SCALE GENOMIC DNA]</scope>
    <source>
        <strain evidence="2 3">DSM 22489</strain>
    </source>
</reference>
<dbReference type="AlphaFoldDB" id="A0A1H5SIK2"/>
<dbReference type="RefSeq" id="WP_103931188.1">
    <property type="nucleotide sequence ID" value="NZ_FNVA01000001.1"/>
</dbReference>
<organism evidence="2 3">
    <name type="scientific">Bryocella elongata</name>
    <dbReference type="NCBI Taxonomy" id="863522"/>
    <lineage>
        <taxon>Bacteria</taxon>
        <taxon>Pseudomonadati</taxon>
        <taxon>Acidobacteriota</taxon>
        <taxon>Terriglobia</taxon>
        <taxon>Terriglobales</taxon>
        <taxon>Acidobacteriaceae</taxon>
        <taxon>Bryocella</taxon>
    </lineage>
</organism>
<protein>
    <submittedName>
        <fullName evidence="2">Uncharacterized protein</fullName>
    </submittedName>
</protein>
<keyword evidence="3" id="KW-1185">Reference proteome</keyword>
<evidence type="ECO:0000256" key="1">
    <source>
        <dbReference type="SAM" id="Phobius"/>
    </source>
</evidence>
<keyword evidence="1" id="KW-1133">Transmembrane helix</keyword>
<gene>
    <name evidence="2" type="ORF">SAMN05421819_0220</name>
</gene>
<accession>A0A1H5SIK2</accession>
<name>A0A1H5SIK2_9BACT</name>
<sequence length="194" mass="21180">MPPLLPSRALYICWTALVMLGGGILMSYHVPFQAPGDEILTLAPAVAPGHWREVHFLSPSCACSQRVLQHLATRGPQPGVEEQVVMVEGPEPPDPDGPRNLQRVQDRGFSVIHINSETIPAKIGLVGVPLLVVVTPESKILYRGGYGALGDQDTNILTSLRSGEEPHPLPLMGCAISQRLRARVDPFRMKYRLP</sequence>
<evidence type="ECO:0000313" key="2">
    <source>
        <dbReference type="EMBL" id="SEF50452.1"/>
    </source>
</evidence>
<dbReference type="OrthoDB" id="121456at2"/>
<feature type="transmembrane region" description="Helical" evidence="1">
    <location>
        <begin position="9"/>
        <end position="30"/>
    </location>
</feature>